<dbReference type="PANTHER" id="PTHR43737:SF1">
    <property type="entry name" value="DUF1501 DOMAIN-CONTAINING PROTEIN"/>
    <property type="match status" value="1"/>
</dbReference>
<dbReference type="InterPro" id="IPR010869">
    <property type="entry name" value="DUF1501"/>
</dbReference>
<feature type="chain" id="PRO_5032788424" evidence="1">
    <location>
        <begin position="28"/>
        <end position="396"/>
    </location>
</feature>
<name>A0A846MU70_9PROT</name>
<dbReference type="Proteomes" id="UP000570514">
    <property type="component" value="Unassembled WGS sequence"/>
</dbReference>
<comment type="caution">
    <text evidence="2">The sequence shown here is derived from an EMBL/GenBank/DDBJ whole genome shotgun (WGS) entry which is preliminary data.</text>
</comment>
<sequence>MIDRRSLLSSMAALGLTSTLTTNAAFAAVPGDRRLVVVILRGALDGLAAVPAYGDPDYASLRGSLALSKTGANALLDLDGFFGLHPALVNFKAYYDAKQLAVFHNVCTPYRDRSHFDGQNVLEGGGLTPNMMHDGWLNRALVAMGGKKGVEALAVAPTPPLVLSGKARASSWMPDTLPEPDDAYFTRVAALYGNDKLLGPSLQSAMALRAQSKSAMDDPSNKNKPKADLMPLFQGAGRLLAMQDGPRIAVLDPSGWDTHVNEGAGDGQLARRLSTLDSAIDAMKIALGPAWKQTVVVVATEFGRTVKVNGSLGTDHGTGGAAFVLGGAVSGGAIHAEWVGLKPDALKDGRDLPARSDLRSLFKSVLAEHMGVSRAALNGSVFPDSGTVKPIKGLVA</sequence>
<dbReference type="AlphaFoldDB" id="A0A846MU70"/>
<dbReference type="InterPro" id="IPR006311">
    <property type="entry name" value="TAT_signal"/>
</dbReference>
<feature type="signal peptide" evidence="1">
    <location>
        <begin position="1"/>
        <end position="27"/>
    </location>
</feature>
<evidence type="ECO:0000313" key="2">
    <source>
        <dbReference type="EMBL" id="NIK86984.1"/>
    </source>
</evidence>
<keyword evidence="3" id="KW-1185">Reference proteome</keyword>
<accession>A0A846MU70</accession>
<proteinExistence type="predicted"/>
<organism evidence="2 3">
    <name type="scientific">Rhizomicrobium palustre</name>
    <dbReference type="NCBI Taxonomy" id="189966"/>
    <lineage>
        <taxon>Bacteria</taxon>
        <taxon>Pseudomonadati</taxon>
        <taxon>Pseudomonadota</taxon>
        <taxon>Alphaproteobacteria</taxon>
        <taxon>Micropepsales</taxon>
        <taxon>Micropepsaceae</taxon>
        <taxon>Rhizomicrobium</taxon>
    </lineage>
</organism>
<dbReference type="RefSeq" id="WP_167080162.1">
    <property type="nucleotide sequence ID" value="NZ_BAAADC010000001.1"/>
</dbReference>
<evidence type="ECO:0000256" key="1">
    <source>
        <dbReference type="SAM" id="SignalP"/>
    </source>
</evidence>
<reference evidence="2 3" key="1">
    <citation type="submission" date="2020-03" db="EMBL/GenBank/DDBJ databases">
        <title>Genomic Encyclopedia of Type Strains, Phase IV (KMG-IV): sequencing the most valuable type-strain genomes for metagenomic binning, comparative biology and taxonomic classification.</title>
        <authorList>
            <person name="Goeker M."/>
        </authorList>
    </citation>
    <scope>NUCLEOTIDE SEQUENCE [LARGE SCALE GENOMIC DNA]</scope>
    <source>
        <strain evidence="2 3">DSM 19867</strain>
    </source>
</reference>
<dbReference type="PANTHER" id="PTHR43737">
    <property type="entry name" value="BLL7424 PROTEIN"/>
    <property type="match status" value="1"/>
</dbReference>
<dbReference type="Pfam" id="PF07394">
    <property type="entry name" value="DUF1501"/>
    <property type="match status" value="1"/>
</dbReference>
<gene>
    <name evidence="2" type="ORF">FHS83_000302</name>
</gene>
<dbReference type="EMBL" id="JAASRM010000001">
    <property type="protein sequence ID" value="NIK86984.1"/>
    <property type="molecule type" value="Genomic_DNA"/>
</dbReference>
<dbReference type="PROSITE" id="PS51318">
    <property type="entry name" value="TAT"/>
    <property type="match status" value="1"/>
</dbReference>
<evidence type="ECO:0000313" key="3">
    <source>
        <dbReference type="Proteomes" id="UP000570514"/>
    </source>
</evidence>
<protein>
    <submittedName>
        <fullName evidence="2">Uncharacterized protein (DUF1501 family)</fullName>
    </submittedName>
</protein>
<keyword evidence="1" id="KW-0732">Signal</keyword>